<dbReference type="PANTHER" id="PTHR43133:SF8">
    <property type="entry name" value="RNA POLYMERASE SIGMA FACTOR HI_1459-RELATED"/>
    <property type="match status" value="1"/>
</dbReference>
<name>A0A7K1TCH3_9BACT</name>
<dbReference type="GO" id="GO:0006352">
    <property type="term" value="P:DNA-templated transcription initiation"/>
    <property type="evidence" value="ECO:0007669"/>
    <property type="project" value="InterPro"/>
</dbReference>
<dbReference type="PANTHER" id="PTHR43133">
    <property type="entry name" value="RNA POLYMERASE ECF-TYPE SIGMA FACTO"/>
    <property type="match status" value="1"/>
</dbReference>
<comment type="similarity">
    <text evidence="1">Belongs to the sigma-70 factor family. ECF subfamily.</text>
</comment>
<evidence type="ECO:0000313" key="9">
    <source>
        <dbReference type="Proteomes" id="UP000441336"/>
    </source>
</evidence>
<feature type="domain" description="RNA polymerase sigma factor 70 region 4 type 2" evidence="7">
    <location>
        <begin position="171"/>
        <end position="223"/>
    </location>
</feature>
<proteinExistence type="inferred from homology"/>
<gene>
    <name evidence="8" type="ORF">GO988_07200</name>
</gene>
<comment type="caution">
    <text evidence="8">The sequence shown here is derived from an EMBL/GenBank/DDBJ whole genome shotgun (WGS) entry which is preliminary data.</text>
</comment>
<dbReference type="Gene3D" id="1.10.1740.10">
    <property type="match status" value="1"/>
</dbReference>
<dbReference type="AlphaFoldDB" id="A0A7K1TCH3"/>
<dbReference type="EMBL" id="WQKZ01000002">
    <property type="protein sequence ID" value="MVN76107.1"/>
    <property type="molecule type" value="Genomic_DNA"/>
</dbReference>
<accession>A0A7K1TCH3</accession>
<dbReference type="SUPFAM" id="SSF88946">
    <property type="entry name" value="Sigma2 domain of RNA polymerase sigma factors"/>
    <property type="match status" value="1"/>
</dbReference>
<sequence>MLESPRPLARAFFVGASAGRAYFVAVLFRRRVPVVSAAALSDQEVLARYRQGGDVADLGVLYERHLPDVFAVCRRYLAPPDEDAQDATMQLFEQLVMKLRTHVPDNFSAWLYATARNYCLMELRARQRGTASGGPLLLLPDAADVENAAARHLPDAGAEADEARQHEADLQALELALSQLPPEQRRCLELFYLEEKSYQEIVAATGLALNLVKSHLQNGRRMLKRTLSKELRMKSEE</sequence>
<dbReference type="Proteomes" id="UP000441336">
    <property type="component" value="Unassembled WGS sequence"/>
</dbReference>
<dbReference type="InterPro" id="IPR039425">
    <property type="entry name" value="RNA_pol_sigma-70-like"/>
</dbReference>
<reference evidence="8 9" key="1">
    <citation type="submission" date="2019-12" db="EMBL/GenBank/DDBJ databases">
        <title>Hymenobacter sp. HMF4947 Genome sequencing and assembly.</title>
        <authorList>
            <person name="Kang H."/>
            <person name="Cha I."/>
            <person name="Kim H."/>
            <person name="Joh K."/>
        </authorList>
    </citation>
    <scope>NUCLEOTIDE SEQUENCE [LARGE SCALE GENOMIC DNA]</scope>
    <source>
        <strain evidence="8 9">HMF4947</strain>
    </source>
</reference>
<feature type="domain" description="RNA polymerase sigma-70 region 2" evidence="6">
    <location>
        <begin position="61"/>
        <end position="128"/>
    </location>
</feature>
<evidence type="ECO:0000259" key="7">
    <source>
        <dbReference type="Pfam" id="PF08281"/>
    </source>
</evidence>
<dbReference type="InterPro" id="IPR013325">
    <property type="entry name" value="RNA_pol_sigma_r2"/>
</dbReference>
<dbReference type="InterPro" id="IPR013324">
    <property type="entry name" value="RNA_pol_sigma_r3/r4-like"/>
</dbReference>
<evidence type="ECO:0000256" key="3">
    <source>
        <dbReference type="ARBA" id="ARBA00023082"/>
    </source>
</evidence>
<keyword evidence="3" id="KW-0731">Sigma factor</keyword>
<dbReference type="InterPro" id="IPR007627">
    <property type="entry name" value="RNA_pol_sigma70_r2"/>
</dbReference>
<evidence type="ECO:0000256" key="1">
    <source>
        <dbReference type="ARBA" id="ARBA00010641"/>
    </source>
</evidence>
<evidence type="ECO:0000313" key="8">
    <source>
        <dbReference type="EMBL" id="MVN76107.1"/>
    </source>
</evidence>
<dbReference type="InterPro" id="IPR013249">
    <property type="entry name" value="RNA_pol_sigma70_r4_t2"/>
</dbReference>
<dbReference type="Pfam" id="PF08281">
    <property type="entry name" value="Sigma70_r4_2"/>
    <property type="match status" value="1"/>
</dbReference>
<protein>
    <submittedName>
        <fullName evidence="8">Sigma-70 family RNA polymerase sigma factor</fullName>
    </submittedName>
</protein>
<evidence type="ECO:0000256" key="2">
    <source>
        <dbReference type="ARBA" id="ARBA00023015"/>
    </source>
</evidence>
<dbReference type="InterPro" id="IPR036388">
    <property type="entry name" value="WH-like_DNA-bd_sf"/>
</dbReference>
<dbReference type="GO" id="GO:0003677">
    <property type="term" value="F:DNA binding"/>
    <property type="evidence" value="ECO:0007669"/>
    <property type="project" value="UniProtKB-KW"/>
</dbReference>
<dbReference type="Pfam" id="PF04542">
    <property type="entry name" value="Sigma70_r2"/>
    <property type="match status" value="1"/>
</dbReference>
<dbReference type="CDD" id="cd06171">
    <property type="entry name" value="Sigma70_r4"/>
    <property type="match status" value="1"/>
</dbReference>
<dbReference type="InterPro" id="IPR014284">
    <property type="entry name" value="RNA_pol_sigma-70_dom"/>
</dbReference>
<dbReference type="NCBIfam" id="TIGR02937">
    <property type="entry name" value="sigma70-ECF"/>
    <property type="match status" value="1"/>
</dbReference>
<evidence type="ECO:0000256" key="4">
    <source>
        <dbReference type="ARBA" id="ARBA00023125"/>
    </source>
</evidence>
<evidence type="ECO:0000259" key="6">
    <source>
        <dbReference type="Pfam" id="PF04542"/>
    </source>
</evidence>
<keyword evidence="9" id="KW-1185">Reference proteome</keyword>
<keyword evidence="4" id="KW-0238">DNA-binding</keyword>
<dbReference type="SUPFAM" id="SSF88659">
    <property type="entry name" value="Sigma3 and sigma4 domains of RNA polymerase sigma factors"/>
    <property type="match status" value="1"/>
</dbReference>
<keyword evidence="5" id="KW-0804">Transcription</keyword>
<organism evidence="8 9">
    <name type="scientific">Hymenobacter ginkgonis</name>
    <dbReference type="NCBI Taxonomy" id="2682976"/>
    <lineage>
        <taxon>Bacteria</taxon>
        <taxon>Pseudomonadati</taxon>
        <taxon>Bacteroidota</taxon>
        <taxon>Cytophagia</taxon>
        <taxon>Cytophagales</taxon>
        <taxon>Hymenobacteraceae</taxon>
        <taxon>Hymenobacter</taxon>
    </lineage>
</organism>
<keyword evidence="2" id="KW-0805">Transcription regulation</keyword>
<evidence type="ECO:0000256" key="5">
    <source>
        <dbReference type="ARBA" id="ARBA00023163"/>
    </source>
</evidence>
<dbReference type="GO" id="GO:0016987">
    <property type="term" value="F:sigma factor activity"/>
    <property type="evidence" value="ECO:0007669"/>
    <property type="project" value="UniProtKB-KW"/>
</dbReference>
<dbReference type="Gene3D" id="1.10.10.10">
    <property type="entry name" value="Winged helix-like DNA-binding domain superfamily/Winged helix DNA-binding domain"/>
    <property type="match status" value="1"/>
</dbReference>